<dbReference type="CDD" id="cd00009">
    <property type="entry name" value="AAA"/>
    <property type="match status" value="1"/>
</dbReference>
<protein>
    <submittedName>
        <fullName evidence="2">ATPase</fullName>
    </submittedName>
</protein>
<sequence>MDIKFTWIMIERFLAKDIKSFLNEFSAVAILGPRQVGKTTLAKEIAEQISPTPLYLDLEKPSDLAKLSDPELYFQTHSNYLVIIDEIQRMPQLFQVLCSVIDERRQQGQKVKQFLLLGAASKELLKHSSKSLAGRIIYTQLYGFNIQEVRKAGYIDNNLLWLRGNFPDSFLSASDNSSMNWRQSFIMTYLEREIPQLGYNISTEILRRTWTIFAHCQGDLLNASKIAASLGISVPTIMRYIDLFEDLFLIRLLRPWSSNVKKRLVKAPKLYIRDSGILHALLNIKYYDELLGHYILGGSFEGFVIENILSIVKNQMNSWFYRTAGGAEVDLILESSINNLTAIEIKRSLTPSISKGFYNALQDLKPKKAYIVYPGKDKYYLNSQVEVVPLHYLLNLLKTELQ</sequence>
<dbReference type="PANTHER" id="PTHR43566">
    <property type="entry name" value="CONSERVED PROTEIN"/>
    <property type="match status" value="1"/>
</dbReference>
<dbReference type="EMBL" id="AP019563">
    <property type="protein sequence ID" value="BBJ32271.1"/>
    <property type="molecule type" value="Genomic_DNA"/>
</dbReference>
<evidence type="ECO:0000313" key="2">
    <source>
        <dbReference type="EMBL" id="BBJ32271.1"/>
    </source>
</evidence>
<proteinExistence type="predicted"/>
<feature type="domain" description="AAA+ ATPase" evidence="1">
    <location>
        <begin position="24"/>
        <end position="143"/>
    </location>
</feature>
<dbReference type="PANTHER" id="PTHR43566:SF2">
    <property type="entry name" value="DUF4143 DOMAIN-CONTAINING PROTEIN"/>
    <property type="match status" value="1"/>
</dbReference>
<dbReference type="Pfam" id="PF13173">
    <property type="entry name" value="AAA_14"/>
    <property type="match status" value="1"/>
</dbReference>
<organism evidence="2 3">
    <name type="scientific">Rickettsia asiatica</name>
    <dbReference type="NCBI Taxonomy" id="238800"/>
    <lineage>
        <taxon>Bacteria</taxon>
        <taxon>Pseudomonadati</taxon>
        <taxon>Pseudomonadota</taxon>
        <taxon>Alphaproteobacteria</taxon>
        <taxon>Rickettsiales</taxon>
        <taxon>Rickettsiaceae</taxon>
        <taxon>Rickettsieae</taxon>
        <taxon>Rickettsia</taxon>
        <taxon>spotted fever group</taxon>
    </lineage>
</organism>
<dbReference type="KEGG" id="ras:RAS_13800"/>
<evidence type="ECO:0000313" key="3">
    <source>
        <dbReference type="Proteomes" id="UP000321183"/>
    </source>
</evidence>
<evidence type="ECO:0000259" key="1">
    <source>
        <dbReference type="SMART" id="SM00382"/>
    </source>
</evidence>
<dbReference type="InterPro" id="IPR003593">
    <property type="entry name" value="AAA+_ATPase"/>
</dbReference>
<dbReference type="Proteomes" id="UP000321183">
    <property type="component" value="Chromosome"/>
</dbReference>
<dbReference type="AlphaFoldDB" id="A0A510GJC0"/>
<dbReference type="InterPro" id="IPR041682">
    <property type="entry name" value="AAA_14"/>
</dbReference>
<dbReference type="Gene3D" id="3.40.50.300">
    <property type="entry name" value="P-loop containing nucleotide triphosphate hydrolases"/>
    <property type="match status" value="1"/>
</dbReference>
<dbReference type="SMART" id="SM00382">
    <property type="entry name" value="AAA"/>
    <property type="match status" value="1"/>
</dbReference>
<dbReference type="InterPro" id="IPR025420">
    <property type="entry name" value="DUF4143"/>
</dbReference>
<accession>A0A510GJC0</accession>
<dbReference type="InterPro" id="IPR027417">
    <property type="entry name" value="P-loop_NTPase"/>
</dbReference>
<reference evidence="2 3" key="1">
    <citation type="submission" date="2019-04" db="EMBL/GenBank/DDBJ databases">
        <title>Draft genome sequence of Rickettsia asiatica Maytaro1284.</title>
        <authorList>
            <person name="Thu M."/>
            <person name="Qiu Y."/>
            <person name="Nakao R."/>
        </authorList>
    </citation>
    <scope>NUCLEOTIDE SEQUENCE [LARGE SCALE GENOMIC DNA]</scope>
    <source>
        <strain evidence="2 3">Maytaro1284</strain>
    </source>
</reference>
<keyword evidence="3" id="KW-1185">Reference proteome</keyword>
<gene>
    <name evidence="2" type="ORF">RAS_13800</name>
</gene>
<dbReference type="SUPFAM" id="SSF52540">
    <property type="entry name" value="P-loop containing nucleoside triphosphate hydrolases"/>
    <property type="match status" value="1"/>
</dbReference>
<name>A0A510GJC0_9RICK</name>
<dbReference type="Pfam" id="PF13635">
    <property type="entry name" value="DUF4143"/>
    <property type="match status" value="1"/>
</dbReference>